<dbReference type="Proteomes" id="UP000199659">
    <property type="component" value="Unassembled WGS sequence"/>
</dbReference>
<evidence type="ECO:0000313" key="3">
    <source>
        <dbReference type="Proteomes" id="UP000199659"/>
    </source>
</evidence>
<dbReference type="SUPFAM" id="SSF56059">
    <property type="entry name" value="Glutathione synthetase ATP-binding domain-like"/>
    <property type="match status" value="1"/>
</dbReference>
<evidence type="ECO:0000313" key="2">
    <source>
        <dbReference type="EMBL" id="SFR65283.1"/>
    </source>
</evidence>
<proteinExistence type="predicted"/>
<dbReference type="Pfam" id="PF15632">
    <property type="entry name" value="ATPgrasp_Ter"/>
    <property type="match status" value="1"/>
</dbReference>
<dbReference type="Gene3D" id="3.30.470.20">
    <property type="entry name" value="ATP-grasp fold, B domain"/>
    <property type="match status" value="1"/>
</dbReference>
<dbReference type="RefSeq" id="WP_092559382.1">
    <property type="nucleotide sequence ID" value="NZ_FOYZ01000002.1"/>
</dbReference>
<sequence>MLRVWFNHWFSTSYKIIEMMKEDKNEEIYVIGSNRQRYAIIQNVCDEWYEEPDLDGEDYITYCLEFCRQHSVDVFVPRRKMVEISKNKERFSAIGVKVLVDDYSILKILNDKASAYEFLRGCQGISIPEYAIVNDWAGFETAYGKLKENHEQICMKFVQDEGGMSFRKIVDHVDQFNRLRYYQGAEIEFEVVRDALKSKNQFDDLMVMPYLPGNEISVDCLSTPNGLIAVARVKGSARHEKVAFDEKIMEMTRIVLEKTKLQYPCNVQYKIKDEIPYFLEINTRMSGGLQMSCLAAEVNIPNIALNKLIGRDISWEINQTERMVSYIELPQLIQKFK</sequence>
<dbReference type="STRING" id="37658.SAMN05661086_00783"/>
<dbReference type="Gene3D" id="3.40.50.20">
    <property type="match status" value="1"/>
</dbReference>
<gene>
    <name evidence="2" type="ORF">SAMN05661086_00783</name>
</gene>
<dbReference type="OrthoDB" id="9803907at2"/>
<organism evidence="2 3">
    <name type="scientific">Anaeromicropila populeti</name>
    <dbReference type="NCBI Taxonomy" id="37658"/>
    <lineage>
        <taxon>Bacteria</taxon>
        <taxon>Bacillati</taxon>
        <taxon>Bacillota</taxon>
        <taxon>Clostridia</taxon>
        <taxon>Lachnospirales</taxon>
        <taxon>Lachnospiraceae</taxon>
        <taxon>Anaeromicropila</taxon>
    </lineage>
</organism>
<accession>A0A1I6IF23</accession>
<dbReference type="PROSITE" id="PS00867">
    <property type="entry name" value="CPSASE_2"/>
    <property type="match status" value="1"/>
</dbReference>
<dbReference type="EMBL" id="FOYZ01000002">
    <property type="protein sequence ID" value="SFR65283.1"/>
    <property type="molecule type" value="Genomic_DNA"/>
</dbReference>
<keyword evidence="3" id="KW-1185">Reference proteome</keyword>
<dbReference type="Pfam" id="PF21360">
    <property type="entry name" value="PylC-like_N"/>
    <property type="match status" value="1"/>
</dbReference>
<name>A0A1I6IF23_9FIRM</name>
<dbReference type="InterPro" id="IPR005479">
    <property type="entry name" value="CPAse_ATP-bd"/>
</dbReference>
<dbReference type="AlphaFoldDB" id="A0A1I6IF23"/>
<evidence type="ECO:0000259" key="1">
    <source>
        <dbReference type="PROSITE" id="PS00867"/>
    </source>
</evidence>
<feature type="domain" description="Carbamoyl phosphate synthase ATP-binding" evidence="1">
    <location>
        <begin position="278"/>
        <end position="285"/>
    </location>
</feature>
<reference evidence="2 3" key="1">
    <citation type="submission" date="2016-10" db="EMBL/GenBank/DDBJ databases">
        <authorList>
            <person name="de Groot N.N."/>
        </authorList>
    </citation>
    <scope>NUCLEOTIDE SEQUENCE [LARGE SCALE GENOMIC DNA]</scope>
    <source>
        <strain evidence="2 3">743A</strain>
    </source>
</reference>
<dbReference type="InterPro" id="IPR048764">
    <property type="entry name" value="PylC_N"/>
</dbReference>
<protein>
    <submittedName>
        <fullName evidence="2">ATP-grasp domain-containing protein</fullName>
    </submittedName>
</protein>
<dbReference type="GO" id="GO:0005524">
    <property type="term" value="F:ATP binding"/>
    <property type="evidence" value="ECO:0007669"/>
    <property type="project" value="InterPro"/>
</dbReference>